<feature type="domain" description="Transposase IS200-like" evidence="1">
    <location>
        <begin position="21"/>
        <end position="152"/>
    </location>
</feature>
<dbReference type="Proteomes" id="UP000031246">
    <property type="component" value="Unassembled WGS sequence"/>
</dbReference>
<proteinExistence type="predicted"/>
<dbReference type="GO" id="GO:0006313">
    <property type="term" value="P:DNA transposition"/>
    <property type="evidence" value="ECO:0007669"/>
    <property type="project" value="InterPro"/>
</dbReference>
<organism evidence="2 3">
    <name type="scientific">Pedobacter kyungheensis</name>
    <dbReference type="NCBI Taxonomy" id="1069985"/>
    <lineage>
        <taxon>Bacteria</taxon>
        <taxon>Pseudomonadati</taxon>
        <taxon>Bacteroidota</taxon>
        <taxon>Sphingobacteriia</taxon>
        <taxon>Sphingobacteriales</taxon>
        <taxon>Sphingobacteriaceae</taxon>
        <taxon>Pedobacter</taxon>
    </lineage>
</organism>
<keyword evidence="3" id="KW-1185">Reference proteome</keyword>
<dbReference type="PANTHER" id="PTHR36966">
    <property type="entry name" value="REP-ASSOCIATED TYROSINE TRANSPOSASE"/>
    <property type="match status" value="1"/>
</dbReference>
<dbReference type="SMART" id="SM01321">
    <property type="entry name" value="Y1_Tnp"/>
    <property type="match status" value="1"/>
</dbReference>
<dbReference type="GO" id="GO:0043565">
    <property type="term" value="F:sequence-specific DNA binding"/>
    <property type="evidence" value="ECO:0007669"/>
    <property type="project" value="TreeGrafter"/>
</dbReference>
<dbReference type="AlphaFoldDB" id="A0A0C1FM97"/>
<accession>A0A0C1FM97</accession>
<evidence type="ECO:0000313" key="3">
    <source>
        <dbReference type="Proteomes" id="UP000031246"/>
    </source>
</evidence>
<dbReference type="GO" id="GO:0004803">
    <property type="term" value="F:transposase activity"/>
    <property type="evidence" value="ECO:0007669"/>
    <property type="project" value="InterPro"/>
</dbReference>
<reference evidence="2 3" key="1">
    <citation type="submission" date="2014-10" db="EMBL/GenBank/DDBJ databases">
        <title>Pedobacter Kyungheensis.</title>
        <authorList>
            <person name="Anderson B.M."/>
            <person name="Newman J.D."/>
        </authorList>
    </citation>
    <scope>NUCLEOTIDE SEQUENCE [LARGE SCALE GENOMIC DNA]</scope>
    <source>
        <strain evidence="2 3">KACC 16221</strain>
    </source>
</reference>
<dbReference type="InterPro" id="IPR052715">
    <property type="entry name" value="RAYT_transposase"/>
</dbReference>
<evidence type="ECO:0000313" key="2">
    <source>
        <dbReference type="EMBL" id="KIA92913.1"/>
    </source>
</evidence>
<dbReference type="EMBL" id="JSYN01000017">
    <property type="protein sequence ID" value="KIA92913.1"/>
    <property type="molecule type" value="Genomic_DNA"/>
</dbReference>
<dbReference type="SUPFAM" id="SSF143422">
    <property type="entry name" value="Transposase IS200-like"/>
    <property type="match status" value="1"/>
</dbReference>
<dbReference type="InterPro" id="IPR036515">
    <property type="entry name" value="Transposase_17_sf"/>
</dbReference>
<dbReference type="Pfam" id="PF01797">
    <property type="entry name" value="Y1_Tnp"/>
    <property type="match status" value="1"/>
</dbReference>
<protein>
    <recommendedName>
        <fullName evidence="1">Transposase IS200-like domain-containing protein</fullName>
    </recommendedName>
</protein>
<dbReference type="InterPro" id="IPR002686">
    <property type="entry name" value="Transposase_17"/>
</dbReference>
<evidence type="ECO:0000259" key="1">
    <source>
        <dbReference type="SMART" id="SM01321"/>
    </source>
</evidence>
<sequence>MATPNTTTLVIMGLRNRNLFLGKKCFFVTTSCYKHIRLLESDLCKLIVANSLNFVALKYKISILGYVIMPNHFHILLYFNKENKLSNTMRDLKKFCAFEIRKHLEVNGSPLLNWIRIANEKQVFKVWDDRFDDVWIGSKELLEIKLEYIHQNPLQSHWNLCNYPEDYKYSSAAFYLGNEDSVIKITDYRDIFD</sequence>
<comment type="caution">
    <text evidence="2">The sequence shown here is derived from an EMBL/GenBank/DDBJ whole genome shotgun (WGS) entry which is preliminary data.</text>
</comment>
<dbReference type="PANTHER" id="PTHR36966:SF1">
    <property type="entry name" value="REP-ASSOCIATED TYROSINE TRANSPOSASE"/>
    <property type="match status" value="1"/>
</dbReference>
<dbReference type="NCBIfam" id="NF047646">
    <property type="entry name" value="REP_Tyr_transpos"/>
    <property type="match status" value="1"/>
</dbReference>
<name>A0A0C1FM97_9SPHI</name>
<dbReference type="Gene3D" id="3.30.70.1290">
    <property type="entry name" value="Transposase IS200-like"/>
    <property type="match status" value="1"/>
</dbReference>
<gene>
    <name evidence="2" type="ORF">OC25_14480</name>
</gene>